<protein>
    <recommendedName>
        <fullName evidence="3">molybdopterin molybdotransferase</fullName>
        <ecNumber evidence="3">2.10.1.1</ecNumber>
    </recommendedName>
</protein>
<dbReference type="GO" id="GO:0006777">
    <property type="term" value="P:Mo-molybdopterin cofactor biosynthetic process"/>
    <property type="evidence" value="ECO:0007669"/>
    <property type="project" value="UniProtKB-KW"/>
</dbReference>
<dbReference type="InterPro" id="IPR001453">
    <property type="entry name" value="MoaB/Mog_dom"/>
</dbReference>
<dbReference type="Gene3D" id="3.40.980.10">
    <property type="entry name" value="MoaB/Mog-like domain"/>
    <property type="match status" value="1"/>
</dbReference>
<dbReference type="Pfam" id="PF03454">
    <property type="entry name" value="MoeA_C"/>
    <property type="match status" value="1"/>
</dbReference>
<dbReference type="GO" id="GO:0005829">
    <property type="term" value="C:cytosol"/>
    <property type="evidence" value="ECO:0007669"/>
    <property type="project" value="TreeGrafter"/>
</dbReference>
<dbReference type="AlphaFoldDB" id="A0A381Q213"/>
<evidence type="ECO:0000256" key="6">
    <source>
        <dbReference type="ARBA" id="ARBA00022723"/>
    </source>
</evidence>
<dbReference type="NCBIfam" id="NF045515">
    <property type="entry name" value="Glp_gephyrin"/>
    <property type="match status" value="1"/>
</dbReference>
<keyword evidence="5" id="KW-0808">Transferase</keyword>
<evidence type="ECO:0000256" key="8">
    <source>
        <dbReference type="ARBA" id="ARBA00023150"/>
    </source>
</evidence>
<dbReference type="InterPro" id="IPR036688">
    <property type="entry name" value="MoeA_C_domain_IV_sf"/>
</dbReference>
<dbReference type="GO" id="GO:0046872">
    <property type="term" value="F:metal ion binding"/>
    <property type="evidence" value="ECO:0007669"/>
    <property type="project" value="UniProtKB-KW"/>
</dbReference>
<evidence type="ECO:0000256" key="2">
    <source>
        <dbReference type="ARBA" id="ARBA00005046"/>
    </source>
</evidence>
<dbReference type="InterPro" id="IPR036425">
    <property type="entry name" value="MoaB/Mog-like_dom_sf"/>
</dbReference>
<organism evidence="11">
    <name type="scientific">marine metagenome</name>
    <dbReference type="NCBI Taxonomy" id="408172"/>
    <lineage>
        <taxon>unclassified sequences</taxon>
        <taxon>metagenomes</taxon>
        <taxon>ecological metagenomes</taxon>
    </lineage>
</organism>
<dbReference type="UniPathway" id="UPA00344"/>
<dbReference type="Gene3D" id="2.40.340.10">
    <property type="entry name" value="MoeA, C-terminal, domain IV"/>
    <property type="match status" value="1"/>
</dbReference>
<reference evidence="11" key="1">
    <citation type="submission" date="2018-05" db="EMBL/GenBank/DDBJ databases">
        <authorList>
            <person name="Lanie J.A."/>
            <person name="Ng W.-L."/>
            <person name="Kazmierczak K.M."/>
            <person name="Andrzejewski T.M."/>
            <person name="Davidsen T.M."/>
            <person name="Wayne K.J."/>
            <person name="Tettelin H."/>
            <person name="Glass J.I."/>
            <person name="Rusch D."/>
            <person name="Podicherti R."/>
            <person name="Tsui H.-C.T."/>
            <person name="Winkler M.E."/>
        </authorList>
    </citation>
    <scope>NUCLEOTIDE SEQUENCE</scope>
</reference>
<name>A0A381Q213_9ZZZZ</name>
<feature type="domain" description="MoaB/Mog" evidence="10">
    <location>
        <begin position="153"/>
        <end position="290"/>
    </location>
</feature>
<dbReference type="Gene3D" id="3.90.105.10">
    <property type="entry name" value="Molybdopterin biosynthesis moea protein, domain 2"/>
    <property type="match status" value="1"/>
</dbReference>
<evidence type="ECO:0000256" key="3">
    <source>
        <dbReference type="ARBA" id="ARBA00013269"/>
    </source>
</evidence>
<evidence type="ECO:0000259" key="10">
    <source>
        <dbReference type="SMART" id="SM00852"/>
    </source>
</evidence>
<dbReference type="EC" id="2.10.1.1" evidence="3"/>
<keyword evidence="4" id="KW-0500">Molybdenum</keyword>
<comment type="pathway">
    <text evidence="2">Cofactor biosynthesis; molybdopterin biosynthesis.</text>
</comment>
<dbReference type="InterPro" id="IPR038987">
    <property type="entry name" value="MoeA-like"/>
</dbReference>
<comment type="catalytic activity">
    <reaction evidence="9">
        <text>adenylyl-molybdopterin + molybdate = Mo-molybdopterin + AMP + H(+)</text>
        <dbReference type="Rhea" id="RHEA:35047"/>
        <dbReference type="ChEBI" id="CHEBI:15378"/>
        <dbReference type="ChEBI" id="CHEBI:36264"/>
        <dbReference type="ChEBI" id="CHEBI:62727"/>
        <dbReference type="ChEBI" id="CHEBI:71302"/>
        <dbReference type="ChEBI" id="CHEBI:456215"/>
        <dbReference type="EC" id="2.10.1.1"/>
    </reaction>
</comment>
<dbReference type="SUPFAM" id="SSF53218">
    <property type="entry name" value="Molybdenum cofactor biosynthesis proteins"/>
    <property type="match status" value="1"/>
</dbReference>
<sequence length="379" mass="40000">MVILADACGRVLAEKLVANANVPSHANSAMDGYAVCTKDLVGEPIKLKVAQRIVAGQVGKPLSDGEAARIFTGAPLPQGANAVVIQENCSLDGNQVEILNMVEPGENLRKVGEDIRAGETLLEAGHRLRPQDIGLAASTGLTQLLVQRKLTVAVMTTGDELVRPGVELKDGQIYNSNYFMLSALLRIINAEVIELGVIEDDLVSTMQALEEAASLADCIVSTGGVSVGEEDHVKAAVEAVGSLELWKLAIKPGKPFASGKVRDTQFFGLPGNPVSAFVTFVLVVRPCLLAMLGCNLTAAARFQARAGFDSGKSGERQQYIRAYLGKDGTGRSELKSYDNQSSGAGSSLSRADGLAIIPPHTSVARGDTLEFIPFSELLT</sequence>
<keyword evidence="8" id="KW-0501">Molybdenum cofactor biosynthesis</keyword>
<dbReference type="PANTHER" id="PTHR10192">
    <property type="entry name" value="MOLYBDOPTERIN BIOSYNTHESIS PROTEIN"/>
    <property type="match status" value="1"/>
</dbReference>
<dbReference type="Pfam" id="PF03453">
    <property type="entry name" value="MoeA_N"/>
    <property type="match status" value="1"/>
</dbReference>
<dbReference type="InterPro" id="IPR005110">
    <property type="entry name" value="MoeA_linker/N"/>
</dbReference>
<dbReference type="SUPFAM" id="SSF63882">
    <property type="entry name" value="MoeA N-terminal region -like"/>
    <property type="match status" value="1"/>
</dbReference>
<dbReference type="Pfam" id="PF00994">
    <property type="entry name" value="MoCF_biosynth"/>
    <property type="match status" value="1"/>
</dbReference>
<dbReference type="InterPro" id="IPR036135">
    <property type="entry name" value="MoeA_linker/N_sf"/>
</dbReference>
<dbReference type="EMBL" id="UINC01001128">
    <property type="protein sequence ID" value="SUZ71653.1"/>
    <property type="molecule type" value="Genomic_DNA"/>
</dbReference>
<dbReference type="SUPFAM" id="SSF63867">
    <property type="entry name" value="MoeA C-terminal domain-like"/>
    <property type="match status" value="1"/>
</dbReference>
<dbReference type="GO" id="GO:0061599">
    <property type="term" value="F:molybdopterin molybdotransferase activity"/>
    <property type="evidence" value="ECO:0007669"/>
    <property type="project" value="UniProtKB-EC"/>
</dbReference>
<evidence type="ECO:0000256" key="9">
    <source>
        <dbReference type="ARBA" id="ARBA00047317"/>
    </source>
</evidence>
<dbReference type="Gene3D" id="2.170.190.11">
    <property type="entry name" value="Molybdopterin biosynthesis moea protein, domain 3"/>
    <property type="match status" value="1"/>
</dbReference>
<accession>A0A381Q213</accession>
<evidence type="ECO:0000256" key="4">
    <source>
        <dbReference type="ARBA" id="ARBA00022505"/>
    </source>
</evidence>
<evidence type="ECO:0000256" key="5">
    <source>
        <dbReference type="ARBA" id="ARBA00022679"/>
    </source>
</evidence>
<dbReference type="CDD" id="cd00887">
    <property type="entry name" value="MoeA"/>
    <property type="match status" value="1"/>
</dbReference>
<keyword evidence="6" id="KW-0479">Metal-binding</keyword>
<keyword evidence="7" id="KW-0460">Magnesium</keyword>
<evidence type="ECO:0000313" key="11">
    <source>
        <dbReference type="EMBL" id="SUZ71653.1"/>
    </source>
</evidence>
<dbReference type="InterPro" id="IPR005111">
    <property type="entry name" value="MoeA_C_domain_IV"/>
</dbReference>
<dbReference type="FunFam" id="3.40.980.10:FF:000004">
    <property type="entry name" value="Molybdopterin molybdenumtransferase"/>
    <property type="match status" value="1"/>
</dbReference>
<dbReference type="PANTHER" id="PTHR10192:SF5">
    <property type="entry name" value="GEPHYRIN"/>
    <property type="match status" value="1"/>
</dbReference>
<evidence type="ECO:0000256" key="7">
    <source>
        <dbReference type="ARBA" id="ARBA00022842"/>
    </source>
</evidence>
<gene>
    <name evidence="11" type="ORF">METZ01_LOCUS24507</name>
</gene>
<evidence type="ECO:0000256" key="1">
    <source>
        <dbReference type="ARBA" id="ARBA00001946"/>
    </source>
</evidence>
<dbReference type="SMART" id="SM00852">
    <property type="entry name" value="MoCF_biosynth"/>
    <property type="match status" value="1"/>
</dbReference>
<dbReference type="NCBIfam" id="TIGR00177">
    <property type="entry name" value="molyb_syn"/>
    <property type="match status" value="1"/>
</dbReference>
<comment type="cofactor">
    <cofactor evidence="1">
        <name>Mg(2+)</name>
        <dbReference type="ChEBI" id="CHEBI:18420"/>
    </cofactor>
</comment>
<proteinExistence type="predicted"/>